<protein>
    <submittedName>
        <fullName evidence="2">Permease prefix domain 1-containing protein</fullName>
    </submittedName>
</protein>
<evidence type="ECO:0000313" key="3">
    <source>
        <dbReference type="Proteomes" id="UP001183414"/>
    </source>
</evidence>
<reference evidence="3" key="1">
    <citation type="submission" date="2023-07" db="EMBL/GenBank/DDBJ databases">
        <title>30 novel species of actinomycetes from the DSMZ collection.</title>
        <authorList>
            <person name="Nouioui I."/>
        </authorList>
    </citation>
    <scope>NUCLEOTIDE SEQUENCE [LARGE SCALE GENOMIC DNA]</scope>
    <source>
        <strain evidence="3">DSM 42041</strain>
    </source>
</reference>
<dbReference type="Proteomes" id="UP001183414">
    <property type="component" value="Unassembled WGS sequence"/>
</dbReference>
<keyword evidence="1" id="KW-1133">Transmembrane helix</keyword>
<dbReference type="InterPro" id="IPR047928">
    <property type="entry name" value="Perm_prefix_1"/>
</dbReference>
<comment type="caution">
    <text evidence="2">The sequence shown here is derived from an EMBL/GenBank/DDBJ whole genome shotgun (WGS) entry which is preliminary data.</text>
</comment>
<name>A0ABU2NXD9_9ACTN</name>
<feature type="transmembrane region" description="Helical" evidence="1">
    <location>
        <begin position="165"/>
        <end position="188"/>
    </location>
</feature>
<feature type="transmembrane region" description="Helical" evidence="1">
    <location>
        <begin position="134"/>
        <end position="153"/>
    </location>
</feature>
<evidence type="ECO:0000313" key="2">
    <source>
        <dbReference type="EMBL" id="MDT0381172.1"/>
    </source>
</evidence>
<dbReference type="NCBIfam" id="NF038403">
    <property type="entry name" value="perm_prefix_1"/>
    <property type="match status" value="1"/>
</dbReference>
<evidence type="ECO:0000256" key="1">
    <source>
        <dbReference type="SAM" id="Phobius"/>
    </source>
</evidence>
<keyword evidence="1" id="KW-0472">Membrane</keyword>
<keyword evidence="3" id="KW-1185">Reference proteome</keyword>
<sequence length="227" mass="23449">MTTHEAPPTDHVEAFVTELADGLHGPVRAKRRLLAEIRDGLAETVDAHTEAGDTDRTEGFRRAVREFGSPRELRPVCQRELTVAQARHTARALASTAPLLPVCWYAAGGTQAGAGQGLSLSDGFRLAALRLAEVAGVAALCAVAVLALTGFLARRLPVPERLPQAVGWTGTAASGAMAAAALLLTASLVLAASWTAPVAAALAAVTHAVVAPSARACRRCARLTPAT</sequence>
<organism evidence="2 3">
    <name type="scientific">Streptomyces hazeniae</name>
    <dbReference type="NCBI Taxonomy" id="3075538"/>
    <lineage>
        <taxon>Bacteria</taxon>
        <taxon>Bacillati</taxon>
        <taxon>Actinomycetota</taxon>
        <taxon>Actinomycetes</taxon>
        <taxon>Kitasatosporales</taxon>
        <taxon>Streptomycetaceae</taxon>
        <taxon>Streptomyces</taxon>
    </lineage>
</organism>
<accession>A0ABU2NXD9</accession>
<proteinExistence type="predicted"/>
<dbReference type="EMBL" id="JAVREQ010000020">
    <property type="protein sequence ID" value="MDT0381172.1"/>
    <property type="molecule type" value="Genomic_DNA"/>
</dbReference>
<gene>
    <name evidence="2" type="ORF">RM572_20660</name>
</gene>
<keyword evidence="1" id="KW-0812">Transmembrane</keyword>
<feature type="transmembrane region" description="Helical" evidence="1">
    <location>
        <begin position="194"/>
        <end position="214"/>
    </location>
</feature>
<dbReference type="RefSeq" id="WP_311674858.1">
    <property type="nucleotide sequence ID" value="NZ_JAVREQ010000020.1"/>
</dbReference>